<dbReference type="STRING" id="641025.SAMN05421507_11195"/>
<feature type="region of interest" description="Disordered" evidence="1">
    <location>
        <begin position="46"/>
        <end position="68"/>
    </location>
</feature>
<dbReference type="EMBL" id="FNIX01000011">
    <property type="protein sequence ID" value="SDP60906.1"/>
    <property type="molecule type" value="Genomic_DNA"/>
</dbReference>
<feature type="compositionally biased region" description="Basic and acidic residues" evidence="1">
    <location>
        <begin position="58"/>
        <end position="68"/>
    </location>
</feature>
<evidence type="ECO:0000256" key="1">
    <source>
        <dbReference type="SAM" id="MobiDB-lite"/>
    </source>
</evidence>
<keyword evidence="3" id="KW-1185">Reference proteome</keyword>
<reference evidence="3" key="1">
    <citation type="submission" date="2016-10" db="EMBL/GenBank/DDBJ databases">
        <authorList>
            <person name="Varghese N."/>
            <person name="Submissions S."/>
        </authorList>
    </citation>
    <scope>NUCLEOTIDE SEQUENCE [LARGE SCALE GENOMIC DNA]</scope>
    <source>
        <strain evidence="3">CGMCC 4.6609</strain>
    </source>
</reference>
<sequence>MEGLPYWEQQMVFDLLSSGELQRGSQVQNLRCGEHTRKVVRIEAPSRADVQVKPGTQTHEKGPQKYVR</sequence>
<proteinExistence type="predicted"/>
<accession>A0A1H0U505</accession>
<protein>
    <submittedName>
        <fullName evidence="2">Uncharacterized protein</fullName>
    </submittedName>
</protein>
<name>A0A1H0U505_9PSEU</name>
<organism evidence="2 3">
    <name type="scientific">Lentzea jiangxiensis</name>
    <dbReference type="NCBI Taxonomy" id="641025"/>
    <lineage>
        <taxon>Bacteria</taxon>
        <taxon>Bacillati</taxon>
        <taxon>Actinomycetota</taxon>
        <taxon>Actinomycetes</taxon>
        <taxon>Pseudonocardiales</taxon>
        <taxon>Pseudonocardiaceae</taxon>
        <taxon>Lentzea</taxon>
    </lineage>
</organism>
<dbReference type="AlphaFoldDB" id="A0A1H0U505"/>
<dbReference type="Proteomes" id="UP000199691">
    <property type="component" value="Unassembled WGS sequence"/>
</dbReference>
<evidence type="ECO:0000313" key="2">
    <source>
        <dbReference type="EMBL" id="SDP60906.1"/>
    </source>
</evidence>
<gene>
    <name evidence="2" type="ORF">SAMN05421507_11195</name>
</gene>
<evidence type="ECO:0000313" key="3">
    <source>
        <dbReference type="Proteomes" id="UP000199691"/>
    </source>
</evidence>